<comment type="caution">
    <text evidence="1">The sequence shown here is derived from an EMBL/GenBank/DDBJ whole genome shotgun (WGS) entry which is preliminary data.</text>
</comment>
<gene>
    <name evidence="1" type="ORF">RPERSI_LOCUS3658</name>
</gene>
<reference evidence="1" key="1">
    <citation type="submission" date="2021-06" db="EMBL/GenBank/DDBJ databases">
        <authorList>
            <person name="Kallberg Y."/>
            <person name="Tangrot J."/>
            <person name="Rosling A."/>
        </authorList>
    </citation>
    <scope>NUCLEOTIDE SEQUENCE</scope>
    <source>
        <strain evidence="1">MA461A</strain>
    </source>
</reference>
<name>A0ACA9LPX1_9GLOM</name>
<protein>
    <submittedName>
        <fullName evidence="1">17219_t:CDS:1</fullName>
    </submittedName>
</protein>
<evidence type="ECO:0000313" key="1">
    <source>
        <dbReference type="EMBL" id="CAG8543536.1"/>
    </source>
</evidence>
<dbReference type="Proteomes" id="UP000789920">
    <property type="component" value="Unassembled WGS sequence"/>
</dbReference>
<proteinExistence type="predicted"/>
<sequence>MNIKKKAVEGFNDSVKKNLDDAVLKINNKLDDINIEEGEVDYEEIKKKTKKVCTEALAKVRDFLPSIILMSQRDLVVKKFEELTGAYTRLKQENDILPNKLKPLIGGINYETVKEKCKEVLEEIQDFLESIPQDVDNLLKNQPLIQELSTSK</sequence>
<keyword evidence="2" id="KW-1185">Reference proteome</keyword>
<evidence type="ECO:0000313" key="2">
    <source>
        <dbReference type="Proteomes" id="UP000789920"/>
    </source>
</evidence>
<organism evidence="1 2">
    <name type="scientific">Racocetra persica</name>
    <dbReference type="NCBI Taxonomy" id="160502"/>
    <lineage>
        <taxon>Eukaryota</taxon>
        <taxon>Fungi</taxon>
        <taxon>Fungi incertae sedis</taxon>
        <taxon>Mucoromycota</taxon>
        <taxon>Glomeromycotina</taxon>
        <taxon>Glomeromycetes</taxon>
        <taxon>Diversisporales</taxon>
        <taxon>Gigasporaceae</taxon>
        <taxon>Racocetra</taxon>
    </lineage>
</organism>
<accession>A0ACA9LPX1</accession>
<dbReference type="EMBL" id="CAJVQC010004662">
    <property type="protein sequence ID" value="CAG8543536.1"/>
    <property type="molecule type" value="Genomic_DNA"/>
</dbReference>